<gene>
    <name evidence="1" type="ORF">NM688_g5537</name>
</gene>
<comment type="caution">
    <text evidence="1">The sequence shown here is derived from an EMBL/GenBank/DDBJ whole genome shotgun (WGS) entry which is preliminary data.</text>
</comment>
<accession>A0ACC1STY6</accession>
<dbReference type="EMBL" id="JANHOG010001031">
    <property type="protein sequence ID" value="KAJ3546208.1"/>
    <property type="molecule type" value="Genomic_DNA"/>
</dbReference>
<name>A0ACC1STY6_9APHY</name>
<keyword evidence="2" id="KW-1185">Reference proteome</keyword>
<evidence type="ECO:0000313" key="1">
    <source>
        <dbReference type="EMBL" id="KAJ3546208.1"/>
    </source>
</evidence>
<protein>
    <submittedName>
        <fullName evidence="1">Uncharacterized protein</fullName>
    </submittedName>
</protein>
<organism evidence="1 2">
    <name type="scientific">Phlebia brevispora</name>
    <dbReference type="NCBI Taxonomy" id="194682"/>
    <lineage>
        <taxon>Eukaryota</taxon>
        <taxon>Fungi</taxon>
        <taxon>Dikarya</taxon>
        <taxon>Basidiomycota</taxon>
        <taxon>Agaricomycotina</taxon>
        <taxon>Agaricomycetes</taxon>
        <taxon>Polyporales</taxon>
        <taxon>Meruliaceae</taxon>
        <taxon>Phlebia</taxon>
    </lineage>
</organism>
<evidence type="ECO:0000313" key="2">
    <source>
        <dbReference type="Proteomes" id="UP001148662"/>
    </source>
</evidence>
<reference evidence="1" key="1">
    <citation type="submission" date="2022-07" db="EMBL/GenBank/DDBJ databases">
        <title>Genome Sequence of Phlebia brevispora.</title>
        <authorList>
            <person name="Buettner E."/>
        </authorList>
    </citation>
    <scope>NUCLEOTIDE SEQUENCE</scope>
    <source>
        <strain evidence="1">MPL23</strain>
    </source>
</reference>
<proteinExistence type="predicted"/>
<dbReference type="Proteomes" id="UP001148662">
    <property type="component" value="Unassembled WGS sequence"/>
</dbReference>
<sequence length="138" mass="14578">MATTGPGSDDWAGLKMKYGELSMYPPTTGPDSGFAPLRYIGEDAPTEPYISPAPFLLFVNTDAYATGVFCSVPNPAGGYNLLGMNGLTNMFSLCKSSFEHTPPGPTLLFNASSTAKFVGENTYDGSSCYPVTVLIIPV</sequence>